<gene>
    <name evidence="3" type="ORF">C0Q70_15726</name>
</gene>
<dbReference type="EMBL" id="PZQS01000009">
    <property type="protein sequence ID" value="PVD25228.1"/>
    <property type="molecule type" value="Genomic_DNA"/>
</dbReference>
<evidence type="ECO:0000313" key="3">
    <source>
        <dbReference type="EMBL" id="PVD25228.1"/>
    </source>
</evidence>
<dbReference type="SUPFAM" id="SSF117281">
    <property type="entry name" value="Kelch motif"/>
    <property type="match status" value="2"/>
</dbReference>
<dbReference type="STRING" id="400727.A0A2T7NVM7"/>
<evidence type="ECO:0000256" key="1">
    <source>
        <dbReference type="ARBA" id="ARBA00022441"/>
    </source>
</evidence>
<keyword evidence="1" id="KW-0880">Kelch repeat</keyword>
<dbReference type="Pfam" id="PF24681">
    <property type="entry name" value="Kelch_KLHDC2_KLHL20_DRC7"/>
    <property type="match status" value="2"/>
</dbReference>
<keyword evidence="4" id="KW-1185">Reference proteome</keyword>
<evidence type="ECO:0008006" key="5">
    <source>
        <dbReference type="Google" id="ProtNLM"/>
    </source>
</evidence>
<accession>A0A2T7NVM7</accession>
<comment type="caution">
    <text evidence="3">The sequence shown here is derived from an EMBL/GenBank/DDBJ whole genome shotgun (WGS) entry which is preliminary data.</text>
</comment>
<reference evidence="3 4" key="1">
    <citation type="submission" date="2018-04" db="EMBL/GenBank/DDBJ databases">
        <title>The genome of golden apple snail Pomacea canaliculata provides insight into stress tolerance and invasive adaptation.</title>
        <authorList>
            <person name="Liu C."/>
            <person name="Liu B."/>
            <person name="Ren Y."/>
            <person name="Zhang Y."/>
            <person name="Wang H."/>
            <person name="Li S."/>
            <person name="Jiang F."/>
            <person name="Yin L."/>
            <person name="Zhang G."/>
            <person name="Qian W."/>
            <person name="Fan W."/>
        </authorList>
    </citation>
    <scope>NUCLEOTIDE SEQUENCE [LARGE SCALE GENOMIC DNA]</scope>
    <source>
        <strain evidence="3">SZHN2017</strain>
        <tissue evidence="3">Muscle</tissue>
    </source>
</reference>
<name>A0A2T7NVM7_POMCA</name>
<evidence type="ECO:0000256" key="2">
    <source>
        <dbReference type="ARBA" id="ARBA00022737"/>
    </source>
</evidence>
<dbReference type="PANTHER" id="PTHR46428:SF1">
    <property type="entry name" value="KELCH DOMAIN-CONTAINING PROTEIN 10"/>
    <property type="match status" value="1"/>
</dbReference>
<proteinExistence type="predicted"/>
<dbReference type="InterPro" id="IPR052125">
    <property type="entry name" value="KLHDC10"/>
</dbReference>
<protein>
    <recommendedName>
        <fullName evidence="5">Kelch domain-containing protein 10</fullName>
    </recommendedName>
</protein>
<dbReference type="InterPro" id="IPR015915">
    <property type="entry name" value="Kelch-typ_b-propeller"/>
</dbReference>
<dbReference type="PANTHER" id="PTHR46428">
    <property type="entry name" value="KELCH DOMAIN-CONTAINING PROTEIN 10"/>
    <property type="match status" value="1"/>
</dbReference>
<sequence>MAVAFRMEEVVPCTKCTLNPIPRSGHRIVVDERNMFSVGGYNPANVSSQTDPPNVVVLKEVWRFNFLTKKWKQMVMKGDVPQFLASHTVTLHGNTLVTFGGSGVPFGEQSSNDIHLGKLDLNMDTVTWSCLRCSGDRPERKYGHSQITEWPYLYIVGGTTGFIYNSDVHRLNLQTCHWDILFDSKQSGENDTAYCPEGRYRHEMILYDNKLFMFGGGLANAVYPLDKIPVFSLETMKWEEVETKGDTLAHSSSDTSKGYPSARRCHSCLLFDDRMYLYGGRCNSRIYSDLWYLQLKTLQWHHIPLNMNVTCFFHHAAVSQSGCMYIFGGVVSTDSEREERTNEIHKIWLHIPSLKEMAWLVMSDYLTSSPSLPTRGELLKLGVPRDCAQRV</sequence>
<dbReference type="Gene3D" id="2.120.10.80">
    <property type="entry name" value="Kelch-type beta propeller"/>
    <property type="match status" value="2"/>
</dbReference>
<keyword evidence="2" id="KW-0677">Repeat</keyword>
<dbReference type="OMA" id="IHKHYLY"/>
<dbReference type="AlphaFoldDB" id="A0A2T7NVM7"/>
<evidence type="ECO:0000313" key="4">
    <source>
        <dbReference type="Proteomes" id="UP000245119"/>
    </source>
</evidence>
<dbReference type="Proteomes" id="UP000245119">
    <property type="component" value="Linkage Group LG9"/>
</dbReference>
<dbReference type="GO" id="GO:0032874">
    <property type="term" value="P:positive regulation of stress-activated MAPK cascade"/>
    <property type="evidence" value="ECO:0007669"/>
    <property type="project" value="TreeGrafter"/>
</dbReference>
<dbReference type="OrthoDB" id="7676067at2759"/>
<organism evidence="3 4">
    <name type="scientific">Pomacea canaliculata</name>
    <name type="common">Golden apple snail</name>
    <dbReference type="NCBI Taxonomy" id="400727"/>
    <lineage>
        <taxon>Eukaryota</taxon>
        <taxon>Metazoa</taxon>
        <taxon>Spiralia</taxon>
        <taxon>Lophotrochozoa</taxon>
        <taxon>Mollusca</taxon>
        <taxon>Gastropoda</taxon>
        <taxon>Caenogastropoda</taxon>
        <taxon>Architaenioglossa</taxon>
        <taxon>Ampullarioidea</taxon>
        <taxon>Ampullariidae</taxon>
        <taxon>Pomacea</taxon>
    </lineage>
</organism>